<name>A0A8T0CNJ4_CORYI</name>
<organism evidence="1 2">
    <name type="scientific">Corymbia citriodora subsp. variegata</name>
    <dbReference type="NCBI Taxonomy" id="360336"/>
    <lineage>
        <taxon>Eukaryota</taxon>
        <taxon>Viridiplantae</taxon>
        <taxon>Streptophyta</taxon>
        <taxon>Embryophyta</taxon>
        <taxon>Tracheophyta</taxon>
        <taxon>Spermatophyta</taxon>
        <taxon>Magnoliopsida</taxon>
        <taxon>eudicotyledons</taxon>
        <taxon>Gunneridae</taxon>
        <taxon>Pentapetalae</taxon>
        <taxon>rosids</taxon>
        <taxon>malvids</taxon>
        <taxon>Myrtales</taxon>
        <taxon>Myrtaceae</taxon>
        <taxon>Myrtoideae</taxon>
        <taxon>Eucalypteae</taxon>
        <taxon>Corymbia</taxon>
    </lineage>
</organism>
<comment type="caution">
    <text evidence="1">The sequence shown here is derived from an EMBL/GenBank/DDBJ whole genome shotgun (WGS) entry which is preliminary data.</text>
</comment>
<protein>
    <submittedName>
        <fullName evidence="1">Uncharacterized protein</fullName>
    </submittedName>
</protein>
<proteinExistence type="predicted"/>
<gene>
    <name evidence="1" type="ORF">BT93_L1097</name>
</gene>
<dbReference type="Proteomes" id="UP000806378">
    <property type="component" value="Unassembled WGS sequence"/>
</dbReference>
<evidence type="ECO:0000313" key="1">
    <source>
        <dbReference type="EMBL" id="KAF7849197.1"/>
    </source>
</evidence>
<evidence type="ECO:0000313" key="2">
    <source>
        <dbReference type="Proteomes" id="UP000806378"/>
    </source>
</evidence>
<reference evidence="1" key="1">
    <citation type="submission" date="2020-05" db="EMBL/GenBank/DDBJ databases">
        <title>WGS assembly of Corymbia citriodora subspecies variegata.</title>
        <authorList>
            <person name="Barry K."/>
            <person name="Hundley H."/>
            <person name="Shu S."/>
            <person name="Jenkins J."/>
            <person name="Grimwood J."/>
            <person name="Baten A."/>
        </authorList>
    </citation>
    <scope>NUCLEOTIDE SEQUENCE</scope>
    <source>
        <strain evidence="1">CV2-018</strain>
    </source>
</reference>
<sequence>MDQEERKSNRLSPALSSPCFCFLPPSGHHTHLTLSSSLSSPLSKKNAEGNEHRKIFSPRIYPAIKTKWGGLSRYL</sequence>
<dbReference type="AlphaFoldDB" id="A0A8T0CNJ4"/>
<dbReference type="EMBL" id="MU089841">
    <property type="protein sequence ID" value="KAF7849197.1"/>
    <property type="molecule type" value="Genomic_DNA"/>
</dbReference>
<dbReference type="Gramene" id="rna-gnl|WGS:JABURB|Cocit.L1097.1">
    <property type="protein sequence ID" value="cds-KAF7849197.1"/>
    <property type="gene ID" value="gene-BT93_L1097"/>
</dbReference>
<keyword evidence="2" id="KW-1185">Reference proteome</keyword>
<accession>A0A8T0CNJ4</accession>